<dbReference type="SUPFAM" id="SSF53474">
    <property type="entry name" value="alpha/beta-Hydrolases"/>
    <property type="match status" value="1"/>
</dbReference>
<dbReference type="RefSeq" id="XP_021869776.1">
    <property type="nucleotide sequence ID" value="XM_022018449.1"/>
</dbReference>
<keyword evidence="7" id="KW-1185">Reference proteome</keyword>
<dbReference type="PROSITE" id="PS01174">
    <property type="entry name" value="LIPASE_GDXG_SER"/>
    <property type="match status" value="1"/>
</dbReference>
<proteinExistence type="inferred from homology"/>
<feature type="compositionally biased region" description="Polar residues" evidence="4">
    <location>
        <begin position="713"/>
        <end position="735"/>
    </location>
</feature>
<dbReference type="Proteomes" id="UP000193218">
    <property type="component" value="Unassembled WGS sequence"/>
</dbReference>
<dbReference type="GO" id="GO:0016787">
    <property type="term" value="F:hydrolase activity"/>
    <property type="evidence" value="ECO:0007669"/>
    <property type="project" value="UniProtKB-KW"/>
</dbReference>
<evidence type="ECO:0000313" key="6">
    <source>
        <dbReference type="EMBL" id="ORX35612.1"/>
    </source>
</evidence>
<dbReference type="AlphaFoldDB" id="A0A1Y1UC82"/>
<evidence type="ECO:0000256" key="3">
    <source>
        <dbReference type="PROSITE-ProRule" id="PRU10038"/>
    </source>
</evidence>
<comment type="similarity">
    <text evidence="1">Belongs to the 'GDXG' lipolytic enzyme family.</text>
</comment>
<dbReference type="PROSITE" id="PS01173">
    <property type="entry name" value="LIPASE_GDXG_HIS"/>
    <property type="match status" value="1"/>
</dbReference>
<dbReference type="PANTHER" id="PTHR48081:SF5">
    <property type="entry name" value="ALPHA_BETA HYDROLASE FOLD-3 DOMAIN-CONTAINING PROTEIN"/>
    <property type="match status" value="1"/>
</dbReference>
<feature type="compositionally biased region" description="Basic and acidic residues" evidence="4">
    <location>
        <begin position="756"/>
        <end position="773"/>
    </location>
</feature>
<feature type="compositionally biased region" description="Basic and acidic residues" evidence="4">
    <location>
        <begin position="1011"/>
        <end position="1029"/>
    </location>
</feature>
<dbReference type="OrthoDB" id="1662883at2759"/>
<protein>
    <recommendedName>
        <fullName evidence="5">Alpha/beta hydrolase fold-3 domain-containing protein</fullName>
    </recommendedName>
</protein>
<feature type="compositionally biased region" description="Low complexity" evidence="4">
    <location>
        <begin position="402"/>
        <end position="412"/>
    </location>
</feature>
<feature type="compositionally biased region" description="Acidic residues" evidence="4">
    <location>
        <begin position="905"/>
        <end position="914"/>
    </location>
</feature>
<dbReference type="Pfam" id="PF07859">
    <property type="entry name" value="Abhydrolase_3"/>
    <property type="match status" value="1"/>
</dbReference>
<gene>
    <name evidence="6" type="ORF">BD324DRAFT_652162</name>
</gene>
<evidence type="ECO:0000313" key="7">
    <source>
        <dbReference type="Proteomes" id="UP000193218"/>
    </source>
</evidence>
<evidence type="ECO:0000256" key="4">
    <source>
        <dbReference type="SAM" id="MobiDB-lite"/>
    </source>
</evidence>
<dbReference type="InterPro" id="IPR013094">
    <property type="entry name" value="AB_hydrolase_3"/>
</dbReference>
<feature type="region of interest" description="Disordered" evidence="4">
    <location>
        <begin position="342"/>
        <end position="485"/>
    </location>
</feature>
<evidence type="ECO:0000256" key="2">
    <source>
        <dbReference type="ARBA" id="ARBA00022801"/>
    </source>
</evidence>
<feature type="compositionally biased region" description="Low complexity" evidence="4">
    <location>
        <begin position="893"/>
        <end position="904"/>
    </location>
</feature>
<evidence type="ECO:0000259" key="5">
    <source>
        <dbReference type="Pfam" id="PF07859"/>
    </source>
</evidence>
<dbReference type="InterPro" id="IPR029058">
    <property type="entry name" value="AB_hydrolase_fold"/>
</dbReference>
<dbReference type="InterPro" id="IPR002168">
    <property type="entry name" value="Lipase_GDXG_HIS_AS"/>
</dbReference>
<feature type="compositionally biased region" description="Basic and acidic residues" evidence="4">
    <location>
        <begin position="437"/>
        <end position="457"/>
    </location>
</feature>
<comment type="caution">
    <text evidence="6">The sequence shown here is derived from an EMBL/GenBank/DDBJ whole genome shotgun (WGS) entry which is preliminary data.</text>
</comment>
<dbReference type="InterPro" id="IPR050300">
    <property type="entry name" value="GDXG_lipolytic_enzyme"/>
</dbReference>
<evidence type="ECO:0000256" key="1">
    <source>
        <dbReference type="ARBA" id="ARBA00010515"/>
    </source>
</evidence>
<sequence>MSGLLTPQALATAGPLVLETFFKHYLFRNHLKDEGEAREDLMYDEAFVLMKTFMEIATKYPLAALQHFGLVRTPAPPWVGLHRVVIKHHTLDMAAEYLIEAFGGKEMAYKIAGGSKWWQVRAGPGVEAEWIITKKDWKDYQARERDWKTKAESEQIGLMQDGGLDKDGEFRKEMDELRCMLYIHGGAYYWGSINTHRYTIWRYARKMHGRCFAVNYRKAPQYPFPCAIQDCLAAYLYLVKPPPGAKHRPVSPKNIVVAGDSAGGGLVLALLQILRDTEGLDLPAGAVMISPWSDLTHSFPSILQNTATDIVPPYGFLHKPSSLWPSPPPDLTDEIQSRLRTRVKEGIQKTRETMRERRDTITARFTGADESSAGLEAPLSAPDDPLTAPAPKDIDKSDLTNPPIDSISPDSDSLQDTQTKVNKSSPGSAKDSTGPDDTMHPLTERGVDGHPQPRGEPRINPSRSNPGLLFNQLHERRPGDTSAANTTLAQCDIPLRLYTEDEDIEINTQCQIYATNAQLCHPWVSPVLGYLGGLPPLFICAGQNEVLRDEIVYVAHKAAHPFDHPIRDDVKALCPSLNGIEKRYGPTYVHLQVYDGCCHDLALFSMTKPARGLFRAIASFARYVTPQAPGSLAISRTSDIPVAESRRASSSDYSTKAAECDLRTQSKFIEETSNQGPETDRILTEALTEKPDSGLSSPIHSSAKSLARLPMTEVQSTQSSQASGYETPFNTSSRPYTVPLPRTAPAPDRGVSGDDAGPRFGDEEDDLANRDSRAAPGTAGYSGVYRGQDAFTNYMIRERVAVDGKCRPLEPESKLAAMTMPRDEIGCIKEGAALRYLNGQALWDKKFKHAIKTVQRHRKKNLKQAREKDSKKIRDMWAERAKEARAKHLHAPSDSQSSTRTSSDMETDGWETNDESALPERHHRHQFGHADKALNIPENMLDKSWSWKWALEDEAPPPSAVVSRRDFGEARRLALMADRMDSEHASPVHGLSIWVGLAAFFSSSSDRSRAHEALQGAHDAKKAEKEAKRNQGSASDQGHGDGSKSHGVTGGMKRLGKALGIKSAKHE</sequence>
<name>A0A1Y1UC82_9TREE</name>
<feature type="region of interest" description="Disordered" evidence="4">
    <location>
        <begin position="1011"/>
        <end position="1067"/>
    </location>
</feature>
<feature type="domain" description="Alpha/beta hydrolase fold-3" evidence="5">
    <location>
        <begin position="180"/>
        <end position="303"/>
    </location>
</feature>
<feature type="compositionally biased region" description="Basic and acidic residues" evidence="4">
    <location>
        <begin position="342"/>
        <end position="361"/>
    </location>
</feature>
<feature type="region of interest" description="Disordered" evidence="4">
    <location>
        <begin position="705"/>
        <end position="782"/>
    </location>
</feature>
<keyword evidence="2" id="KW-0378">Hydrolase</keyword>
<dbReference type="STRING" id="4999.A0A1Y1UC82"/>
<dbReference type="EMBL" id="NBSH01000010">
    <property type="protein sequence ID" value="ORX35612.1"/>
    <property type="molecule type" value="Genomic_DNA"/>
</dbReference>
<feature type="region of interest" description="Disordered" evidence="4">
    <location>
        <begin position="881"/>
        <end position="919"/>
    </location>
</feature>
<feature type="active site" evidence="3">
    <location>
        <position position="261"/>
    </location>
</feature>
<dbReference type="InterPro" id="IPR033140">
    <property type="entry name" value="Lipase_GDXG_put_SER_AS"/>
</dbReference>
<dbReference type="PANTHER" id="PTHR48081">
    <property type="entry name" value="AB HYDROLASE SUPERFAMILY PROTEIN C4A8.06C"/>
    <property type="match status" value="1"/>
</dbReference>
<accession>A0A1Y1UC82</accession>
<dbReference type="InParanoid" id="A0A1Y1UC82"/>
<dbReference type="GeneID" id="33560258"/>
<feature type="compositionally biased region" description="Polar residues" evidence="4">
    <location>
        <begin position="414"/>
        <end position="431"/>
    </location>
</feature>
<reference evidence="6 7" key="1">
    <citation type="submission" date="2017-03" db="EMBL/GenBank/DDBJ databases">
        <title>Widespread Adenine N6-methylation of Active Genes in Fungi.</title>
        <authorList>
            <consortium name="DOE Joint Genome Institute"/>
            <person name="Mondo S.J."/>
            <person name="Dannebaum R.O."/>
            <person name="Kuo R.C."/>
            <person name="Louie K.B."/>
            <person name="Bewick A.J."/>
            <person name="Labutti K."/>
            <person name="Haridas S."/>
            <person name="Kuo A."/>
            <person name="Salamov A."/>
            <person name="Ahrendt S.R."/>
            <person name="Lau R."/>
            <person name="Bowen B.P."/>
            <person name="Lipzen A."/>
            <person name="Sullivan W."/>
            <person name="Andreopoulos W.B."/>
            <person name="Clum A."/>
            <person name="Lindquist E."/>
            <person name="Daum C."/>
            <person name="Northen T.R."/>
            <person name="Ramamoorthy G."/>
            <person name="Schmitz R.J."/>
            <person name="Gryganskyi A."/>
            <person name="Culley D."/>
            <person name="Magnuson J."/>
            <person name="James T.Y."/>
            <person name="O'Malley M.A."/>
            <person name="Stajich J.E."/>
            <person name="Spatafora J.W."/>
            <person name="Visel A."/>
            <person name="Grigoriev I.V."/>
        </authorList>
    </citation>
    <scope>NUCLEOTIDE SEQUENCE [LARGE SCALE GENOMIC DNA]</scope>
    <source>
        <strain evidence="6 7">NRRL Y-17943</strain>
    </source>
</reference>
<organism evidence="6 7">
    <name type="scientific">Kockovaella imperatae</name>
    <dbReference type="NCBI Taxonomy" id="4999"/>
    <lineage>
        <taxon>Eukaryota</taxon>
        <taxon>Fungi</taxon>
        <taxon>Dikarya</taxon>
        <taxon>Basidiomycota</taxon>
        <taxon>Agaricomycotina</taxon>
        <taxon>Tremellomycetes</taxon>
        <taxon>Tremellales</taxon>
        <taxon>Cuniculitremaceae</taxon>
        <taxon>Kockovaella</taxon>
    </lineage>
</organism>
<dbReference type="Gene3D" id="3.40.50.1820">
    <property type="entry name" value="alpha/beta hydrolase"/>
    <property type="match status" value="2"/>
</dbReference>